<dbReference type="GO" id="GO:0006289">
    <property type="term" value="P:nucleotide-excision repair"/>
    <property type="evidence" value="ECO:0007669"/>
    <property type="project" value="TreeGrafter"/>
</dbReference>
<dbReference type="InterPro" id="IPR001650">
    <property type="entry name" value="Helicase_C-like"/>
</dbReference>
<dbReference type="OrthoDB" id="713315at2"/>
<feature type="region of interest" description="Disordered" evidence="1">
    <location>
        <begin position="93"/>
        <end position="146"/>
    </location>
</feature>
<feature type="domain" description="Helicase C-terminal" evidence="2">
    <location>
        <begin position="858"/>
        <end position="1050"/>
    </location>
</feature>
<evidence type="ECO:0000256" key="1">
    <source>
        <dbReference type="SAM" id="MobiDB-lite"/>
    </source>
</evidence>
<sequence>MEPYQLYDPTRNRQMTGREARDKLYDFLRRGLMGPAPYGAPLDINQPISFQSWEEAAGPWVQQGTGEEILWRDPPLVRYSVGVLFPRDMPRDEVEQELEEAAEEWATSEATPPQSRNHDSSSRGDMDQVSSDPLEEDEEGDISLSRYRQPSSMGISLLARLRRGSRLVVTVTGGQYSFLEAQVMGQQRAMYLRRPVTLLAEAGPEDIAQRGIHKLVPAASETHGLELEVLVTSRPMRDDQYLLTVSLVNNTPYDHPGSDEYRRYKSERCLFQSSLEVEVRGDGDSGILPYPSRELQSMVDDEEESIRLLYRKHQIFGVGHGCAADWELDPSGERARKVMAECMPKVEVPSVTPDIRLEDGSLLEIPMAPLAGLVPGDDGLRSLERMLDLYARWIADRKREIETLEDTYQEAAYRHMEECERCLARMREGLRYLQENTMARRAFQLANRAMLLQQITSRRPTRAATITEDNRLQFRGEYVPPDPASPGRGIGRWRPFQAAFILMNLRSIAEGNHPDRETVELIWFPTGGGKTEAYLGLTAFSLFLRRLRDPEDCGVHVIMRYTLRLLTTQQFQRASSLILAMEKIRRENPAELGQEPFSIGIWLGQSTTPNTRKDAVSSLGQLQRSDKSTENPFLLQKCPWCGAQMGPIDRGNSSRRRGNNTRRVLGYERIGNTVAFCCPDKSCEFSDRLPIYVIDEDIYEFRPSLVIGTVDKFAMLAWRPEARTLFGLDDQGQRILSPPGLIIQDELHLISGPLGSMVGLFEAVIEDLCTDRRGAQPIKPKIISSTATVRRHKEQIKALYNRDRVTLFPSPGLEVNESFFSSIDRMDDGSLAPGRMYVGVFSPGTRSLVTTSVRTFGSLLQASYELPEDKRDPWWTLMIFYNSLRELGTGLSLFDYRIGEYMRAMNRRRGRENSTRFIYRNRVIELTSRIRNDQVPQALEELARRYSPADERSDGVRALDACLASNIIEVGIDVERLSLMAVVCQPKATAQYIQVTGRVGRRWRDQPGLVVILYNQARPRDRSHFEHFRAYHERLYAQIEPMTLTPFSQPAMERSLHAALVAYVRQYSRIDQPPSPVPEDLIASFRSLVRERVRSVDPDELPALEKILEMRLRQWRAWEPEHWEVKKDDLGLMYRAGEYIDPEIASISWEVQQSMRSVDAECRLKITYSYIKD</sequence>
<keyword evidence="3" id="KW-0378">Hydrolase</keyword>
<dbReference type="GO" id="GO:0043138">
    <property type="term" value="F:3'-5' DNA helicase activity"/>
    <property type="evidence" value="ECO:0007669"/>
    <property type="project" value="TreeGrafter"/>
</dbReference>
<evidence type="ECO:0000313" key="3">
    <source>
        <dbReference type="EMBL" id="ACZ43541.1"/>
    </source>
</evidence>
<dbReference type="CDD" id="cd18785">
    <property type="entry name" value="SF2_C"/>
    <property type="match status" value="1"/>
</dbReference>
<dbReference type="Proteomes" id="UP000000323">
    <property type="component" value="Chromosome 2"/>
</dbReference>
<organism evidence="3 4">
    <name type="scientific">Thermobaculum terrenum (strain ATCC BAA-798 / CCMEE 7001 / YNP1)</name>
    <dbReference type="NCBI Taxonomy" id="525904"/>
    <lineage>
        <taxon>Bacteria</taxon>
        <taxon>Bacillati</taxon>
        <taxon>Chloroflexota</taxon>
        <taxon>Chloroflexia</taxon>
        <taxon>Candidatus Thermobaculales</taxon>
        <taxon>Candidatus Thermobaculaceae</taxon>
        <taxon>Thermobaculum</taxon>
    </lineage>
</organism>
<accession>D1CIH0</accession>
<feature type="compositionally biased region" description="Basic and acidic residues" evidence="1">
    <location>
        <begin position="116"/>
        <end position="126"/>
    </location>
</feature>
<dbReference type="KEGG" id="ttr:Tter_2653"/>
<dbReference type="eggNOG" id="COG1203">
    <property type="taxonomic scope" value="Bacteria"/>
</dbReference>
<dbReference type="PANTHER" id="PTHR47957:SF3">
    <property type="entry name" value="ATP-DEPENDENT HELICASE HRQ1"/>
    <property type="match status" value="1"/>
</dbReference>
<name>D1CIH0_THET1</name>
<keyword evidence="3" id="KW-0067">ATP-binding</keyword>
<dbReference type="STRING" id="525904.Tter_2653"/>
<gene>
    <name evidence="3" type="ordered locus">Tter_2653</name>
</gene>
<keyword evidence="3" id="KW-0547">Nucleotide-binding</keyword>
<dbReference type="PANTHER" id="PTHR47957">
    <property type="entry name" value="ATP-DEPENDENT HELICASE HRQ1"/>
    <property type="match status" value="1"/>
</dbReference>
<keyword evidence="4" id="KW-1185">Reference proteome</keyword>
<dbReference type="RefSeq" id="WP_012876572.1">
    <property type="nucleotide sequence ID" value="NC_013526.1"/>
</dbReference>
<dbReference type="EMBL" id="CP001826">
    <property type="protein sequence ID" value="ACZ43541.1"/>
    <property type="molecule type" value="Genomic_DNA"/>
</dbReference>
<dbReference type="SUPFAM" id="SSF52540">
    <property type="entry name" value="P-loop containing nucleoside triphosphate hydrolases"/>
    <property type="match status" value="1"/>
</dbReference>
<protein>
    <submittedName>
        <fullName evidence="3">Helicase domain protein</fullName>
    </submittedName>
</protein>
<dbReference type="Pfam" id="PF00271">
    <property type="entry name" value="Helicase_C"/>
    <property type="match status" value="1"/>
</dbReference>
<dbReference type="PROSITE" id="PS51194">
    <property type="entry name" value="HELICASE_CTER"/>
    <property type="match status" value="1"/>
</dbReference>
<dbReference type="AlphaFoldDB" id="D1CIH0"/>
<dbReference type="InterPro" id="IPR027417">
    <property type="entry name" value="P-loop_NTPase"/>
</dbReference>
<dbReference type="Gene3D" id="3.40.50.300">
    <property type="entry name" value="P-loop containing nucleotide triphosphate hydrolases"/>
    <property type="match status" value="1"/>
</dbReference>
<evidence type="ECO:0000313" key="4">
    <source>
        <dbReference type="Proteomes" id="UP000000323"/>
    </source>
</evidence>
<reference evidence="4" key="1">
    <citation type="journal article" date="2010" name="Stand. Genomic Sci.">
        <title>Complete genome sequence of 'Thermobaculum terrenum' type strain (YNP1).</title>
        <authorList>
            <person name="Kiss H."/>
            <person name="Cleland D."/>
            <person name="Lapidus A."/>
            <person name="Lucas S."/>
            <person name="Glavina Del Rio T."/>
            <person name="Nolan M."/>
            <person name="Tice H."/>
            <person name="Han C."/>
            <person name="Goodwin L."/>
            <person name="Pitluck S."/>
            <person name="Liolios K."/>
            <person name="Ivanova N."/>
            <person name="Mavromatis K."/>
            <person name="Ovchinnikova G."/>
            <person name="Pati A."/>
            <person name="Chen A."/>
            <person name="Palaniappan K."/>
            <person name="Land M."/>
            <person name="Hauser L."/>
            <person name="Chang Y."/>
            <person name="Jeffries C."/>
            <person name="Lu M."/>
            <person name="Brettin T."/>
            <person name="Detter J."/>
            <person name="Goker M."/>
            <person name="Tindall B."/>
            <person name="Beck B."/>
            <person name="McDermott T."/>
            <person name="Woyke T."/>
            <person name="Bristow J."/>
            <person name="Eisen J."/>
            <person name="Markowitz V."/>
            <person name="Hugenholtz P."/>
            <person name="Kyrpides N."/>
            <person name="Klenk H."/>
            <person name="Cheng J."/>
        </authorList>
    </citation>
    <scope>NUCLEOTIDE SEQUENCE [LARGE SCALE GENOMIC DNA]</scope>
    <source>
        <strain evidence="4">ATCC BAA-798 / YNP1</strain>
    </source>
</reference>
<dbReference type="HOGENOM" id="CLU_004880_0_0_0"/>
<evidence type="ECO:0000259" key="2">
    <source>
        <dbReference type="PROSITE" id="PS51194"/>
    </source>
</evidence>
<dbReference type="GO" id="GO:0036297">
    <property type="term" value="P:interstrand cross-link repair"/>
    <property type="evidence" value="ECO:0007669"/>
    <property type="project" value="TreeGrafter"/>
</dbReference>
<proteinExistence type="predicted"/>
<feature type="compositionally biased region" description="Acidic residues" evidence="1">
    <location>
        <begin position="94"/>
        <end position="103"/>
    </location>
</feature>
<keyword evidence="3" id="KW-0347">Helicase</keyword>